<gene>
    <name evidence="2" type="ORF">ESV85_18795</name>
</gene>
<proteinExistence type="predicted"/>
<dbReference type="PANTHER" id="PTHR34585">
    <property type="match status" value="1"/>
</dbReference>
<dbReference type="AlphaFoldDB" id="A0A5C7AHR9"/>
<evidence type="ECO:0000313" key="3">
    <source>
        <dbReference type="Proteomes" id="UP000321935"/>
    </source>
</evidence>
<dbReference type="Pfam" id="PF12728">
    <property type="entry name" value="HTH_17"/>
    <property type="match status" value="1"/>
</dbReference>
<evidence type="ECO:0000313" key="2">
    <source>
        <dbReference type="EMBL" id="TXE04788.1"/>
    </source>
</evidence>
<dbReference type="Proteomes" id="UP000321935">
    <property type="component" value="Unassembled WGS sequence"/>
</dbReference>
<accession>A0A5C7AHR9</accession>
<name>A0A5C7AHR9_9BACT</name>
<evidence type="ECO:0000259" key="1">
    <source>
        <dbReference type="Pfam" id="PF12728"/>
    </source>
</evidence>
<dbReference type="PANTHER" id="PTHR34585:SF22">
    <property type="entry name" value="HELIX-TURN-HELIX DOMAIN-CONTAINING PROTEIN"/>
    <property type="match status" value="1"/>
</dbReference>
<dbReference type="InterPro" id="IPR009061">
    <property type="entry name" value="DNA-bd_dom_put_sf"/>
</dbReference>
<organism evidence="2 3">
    <name type="scientific">Algoriphagus aquimarinus</name>
    <dbReference type="NCBI Taxonomy" id="237018"/>
    <lineage>
        <taxon>Bacteria</taxon>
        <taxon>Pseudomonadati</taxon>
        <taxon>Bacteroidota</taxon>
        <taxon>Cytophagia</taxon>
        <taxon>Cytophagales</taxon>
        <taxon>Cyclobacteriaceae</taxon>
        <taxon>Algoriphagus</taxon>
    </lineage>
</organism>
<protein>
    <submittedName>
        <fullName evidence="2">Helix-turn-helix domain-containing protein</fullName>
    </submittedName>
</protein>
<feature type="domain" description="Helix-turn-helix" evidence="1">
    <location>
        <begin position="37"/>
        <end position="86"/>
    </location>
</feature>
<reference evidence="2 3" key="1">
    <citation type="submission" date="2019-08" db="EMBL/GenBank/DDBJ databases">
        <title>Genomes sequence of Algoriphagus aquimarinus ACAM450.</title>
        <authorList>
            <person name="Bowman J.P."/>
        </authorList>
    </citation>
    <scope>NUCLEOTIDE SEQUENCE [LARGE SCALE GENOMIC DNA]</scope>
    <source>
        <strain evidence="2 3">ACAM 450</strain>
    </source>
</reference>
<dbReference type="RefSeq" id="WP_146920345.1">
    <property type="nucleotide sequence ID" value="NZ_VORW01000020.1"/>
</dbReference>
<dbReference type="EMBL" id="VORW01000020">
    <property type="protein sequence ID" value="TXE04788.1"/>
    <property type="molecule type" value="Genomic_DNA"/>
</dbReference>
<comment type="caution">
    <text evidence="2">The sequence shown here is derived from an EMBL/GenBank/DDBJ whole genome shotgun (WGS) entry which is preliminary data.</text>
</comment>
<dbReference type="InterPro" id="IPR041657">
    <property type="entry name" value="HTH_17"/>
</dbReference>
<sequence>MPTEIITLNDLEKFGTELKSEIKKMLSSLNGQPAKKWLKSHEVRKLLAISPGTLQHMRVSGTIPYTKIGGIIYYDHADITRVFEENKKSNKFPENGI</sequence>
<dbReference type="SUPFAM" id="SSF46955">
    <property type="entry name" value="Putative DNA-binding domain"/>
    <property type="match status" value="1"/>
</dbReference>
<dbReference type="OrthoDB" id="1524679at2"/>